<protein>
    <submittedName>
        <fullName evidence="1">Uncharacterized protein</fullName>
    </submittedName>
</protein>
<accession>A0A2D2ATJ8</accession>
<keyword evidence="2" id="KW-1185">Reference proteome</keyword>
<dbReference type="KEGG" id="cmb:CSW64_02320"/>
<evidence type="ECO:0000313" key="1">
    <source>
        <dbReference type="EMBL" id="ATQ41330.1"/>
    </source>
</evidence>
<dbReference type="EMBL" id="CP024201">
    <property type="protein sequence ID" value="ATQ41330.1"/>
    <property type="molecule type" value="Genomic_DNA"/>
</dbReference>
<dbReference type="AlphaFoldDB" id="A0A2D2ATJ8"/>
<reference evidence="1 2" key="1">
    <citation type="submission" date="2017-10" db="EMBL/GenBank/DDBJ databases">
        <title>Genome sequence of Caulobacter mirabilis FWC38.</title>
        <authorList>
            <person name="Fiebig A."/>
            <person name="Crosson S."/>
        </authorList>
    </citation>
    <scope>NUCLEOTIDE SEQUENCE [LARGE SCALE GENOMIC DNA]</scope>
    <source>
        <strain evidence="1 2">FWC 38</strain>
    </source>
</reference>
<gene>
    <name evidence="1" type="ORF">CSW64_02320</name>
</gene>
<name>A0A2D2ATJ8_9CAUL</name>
<evidence type="ECO:0000313" key="2">
    <source>
        <dbReference type="Proteomes" id="UP000228945"/>
    </source>
</evidence>
<sequence length="292" mass="31888">MSTVFVAKDGTAIGGVVRIQDAPGSLVLLPYFDFEAEGFLEVSDDGEEVWSTKALKVSHAVVGQLVSIDRMLKGSMELSPPPDWIGEYEKPNAIDDIDGVIAGIDARLDELAGQRDEQLRQKAGILEYSYLLYESGKPLERSIEKALRLLGYTVEALRIGDLEIDHVIVSPTGMRMIGESEGKDSSAIDISKFRQLESNIGEDFERGEVNEPAKGLLFGNGFRLSAPTSRAEQFTQKSLTNAKRLGSALIRTADLYTVAVHLLNHPEDDTFRAACRAAIEETVGSVVTFPDP</sequence>
<proteinExistence type="predicted"/>
<dbReference type="Proteomes" id="UP000228945">
    <property type="component" value="Chromosome"/>
</dbReference>
<organism evidence="1 2">
    <name type="scientific">Caulobacter mirabilis</name>
    <dbReference type="NCBI Taxonomy" id="69666"/>
    <lineage>
        <taxon>Bacteria</taxon>
        <taxon>Pseudomonadati</taxon>
        <taxon>Pseudomonadota</taxon>
        <taxon>Alphaproteobacteria</taxon>
        <taxon>Caulobacterales</taxon>
        <taxon>Caulobacteraceae</taxon>
        <taxon>Caulobacter</taxon>
    </lineage>
</organism>